<dbReference type="AlphaFoldDB" id="A0A6J4R9N1"/>
<gene>
    <name evidence="1" type="ORF">AVDCRST_MAG14-2751</name>
</gene>
<proteinExistence type="predicted"/>
<dbReference type="Gene3D" id="2.60.120.10">
    <property type="entry name" value="Jelly Rolls"/>
    <property type="match status" value="1"/>
</dbReference>
<dbReference type="SUPFAM" id="SSF51182">
    <property type="entry name" value="RmlC-like cupins"/>
    <property type="match status" value="1"/>
</dbReference>
<dbReference type="InterPro" id="IPR014710">
    <property type="entry name" value="RmlC-like_jellyroll"/>
</dbReference>
<evidence type="ECO:0008006" key="2">
    <source>
        <dbReference type="Google" id="ProtNLM"/>
    </source>
</evidence>
<reference evidence="1" key="1">
    <citation type="submission" date="2020-02" db="EMBL/GenBank/DDBJ databases">
        <authorList>
            <person name="Meier V. D."/>
        </authorList>
    </citation>
    <scope>NUCLEOTIDE SEQUENCE</scope>
    <source>
        <strain evidence="1">AVDCRST_MAG14</strain>
    </source>
</reference>
<organism evidence="1">
    <name type="scientific">uncultured Rubrobacteraceae bacterium</name>
    <dbReference type="NCBI Taxonomy" id="349277"/>
    <lineage>
        <taxon>Bacteria</taxon>
        <taxon>Bacillati</taxon>
        <taxon>Actinomycetota</taxon>
        <taxon>Rubrobacteria</taxon>
        <taxon>Rubrobacterales</taxon>
        <taxon>Rubrobacteraceae</taxon>
        <taxon>environmental samples</taxon>
    </lineage>
</organism>
<sequence length="133" mass="15353">MRGRTGLREVAVVKRKYTLEEAKRTGRPPEIEVHAYNTKEDFDRASVGIVESRGRHGRIRQPVSDRIYFILEGEGEFFFGDEEGGEVVPVAKDDVLLIPKDTVYDYQGRMRLFLVHAPAYEQDSDVHLDDLWE</sequence>
<dbReference type="EMBL" id="CADCVG010000114">
    <property type="protein sequence ID" value="CAA9462900.1"/>
    <property type="molecule type" value="Genomic_DNA"/>
</dbReference>
<evidence type="ECO:0000313" key="1">
    <source>
        <dbReference type="EMBL" id="CAA9462900.1"/>
    </source>
</evidence>
<dbReference type="InterPro" id="IPR011051">
    <property type="entry name" value="RmlC_Cupin_sf"/>
</dbReference>
<accession>A0A6J4R9N1</accession>
<protein>
    <recommendedName>
        <fullName evidence="2">Cupin 2 conserved barrel domain-containing protein</fullName>
    </recommendedName>
</protein>
<name>A0A6J4R9N1_9ACTN</name>